<proteinExistence type="inferred from homology"/>
<sequence length="419" mass="46404">MEENYGPLLSVRKEIDNARKKLGLNNDIYEILKNPMRIIEVNLPVKLDDGSVKVFKAFRSQHSNALGIFKGGVRFSPLVTREEVMTLSMWMTFKTAIAGIVFGGGKGGVNLDPKKYSSSELERIARAYIDAISAYVGEEKDSIGPDVGTNEEIMGIMADEYEKLENRKAPGVTTGKPIAFGGSKGRSESTGLGVATILEAYFLNCGESLAGKTISLEGFGNVGSFFAKNVLEKNSKIIAIKELDYKSEPIYLYKEDGFSFDELVSLKESSYKNLTCGAKFISREDFLSLDVDVFAPCALENSIDEDEAKILNAKLVIEGANGPTTSRADEILKEKNVNVIPDILANSGGVIVSYFEWVQNRTSLYWTRDEVIERLINCLKSSFENVLEIKNSYNSTLREASYMFALKRINSALRAKRLI</sequence>
<dbReference type="Pfam" id="PF02812">
    <property type="entry name" value="ELFV_dehydrog_N"/>
    <property type="match status" value="1"/>
</dbReference>
<dbReference type="InterPro" id="IPR006095">
    <property type="entry name" value="Glu/Leu/Phe/Val/Trp_DH"/>
</dbReference>
<evidence type="ECO:0000256" key="1">
    <source>
        <dbReference type="ARBA" id="ARBA00006382"/>
    </source>
</evidence>
<dbReference type="SUPFAM" id="SSF53223">
    <property type="entry name" value="Aminoacid dehydrogenase-like, N-terminal domain"/>
    <property type="match status" value="1"/>
</dbReference>
<accession>A0AAW9MPQ8</accession>
<dbReference type="GO" id="GO:0000166">
    <property type="term" value="F:nucleotide binding"/>
    <property type="evidence" value="ECO:0007669"/>
    <property type="project" value="UniProtKB-KW"/>
</dbReference>
<feature type="binding site" evidence="6">
    <location>
        <position position="94"/>
    </location>
    <ligand>
        <name>substrate</name>
    </ligand>
</feature>
<dbReference type="Pfam" id="PF00208">
    <property type="entry name" value="ELFV_dehydrog"/>
    <property type="match status" value="1"/>
</dbReference>
<dbReference type="InterPro" id="IPR033922">
    <property type="entry name" value="NAD_bind_Glu_DH"/>
</dbReference>
<evidence type="ECO:0000313" key="11">
    <source>
        <dbReference type="Proteomes" id="UP001357733"/>
    </source>
</evidence>
<evidence type="ECO:0000259" key="9">
    <source>
        <dbReference type="SMART" id="SM00839"/>
    </source>
</evidence>
<dbReference type="PANTHER" id="PTHR11606">
    <property type="entry name" value="GLUTAMATE DEHYDROGENASE"/>
    <property type="match status" value="1"/>
</dbReference>
<protein>
    <recommendedName>
        <fullName evidence="2 4">Glutamate dehydrogenase</fullName>
    </recommendedName>
</protein>
<dbReference type="InterPro" id="IPR006097">
    <property type="entry name" value="Glu/Leu/Phe/Val/Trp_DH_dimer"/>
</dbReference>
<evidence type="ECO:0000313" key="10">
    <source>
        <dbReference type="EMBL" id="MEB3429036.1"/>
    </source>
</evidence>
<dbReference type="AlphaFoldDB" id="A0AAW9MPQ8"/>
<dbReference type="GO" id="GO:0006538">
    <property type="term" value="P:L-glutamate catabolic process"/>
    <property type="evidence" value="ECO:0007669"/>
    <property type="project" value="TreeGrafter"/>
</dbReference>
<dbReference type="Gene3D" id="3.40.50.720">
    <property type="entry name" value="NAD(P)-binding Rossmann-like Domain"/>
    <property type="match status" value="1"/>
</dbReference>
<keyword evidence="6" id="KW-0547">Nucleotide-binding</keyword>
<evidence type="ECO:0000256" key="2">
    <source>
        <dbReference type="ARBA" id="ARBA00012896"/>
    </source>
</evidence>
<comment type="similarity">
    <text evidence="1 4 8">Belongs to the Glu/Leu/Phe/Val dehydrogenases family.</text>
</comment>
<evidence type="ECO:0000256" key="7">
    <source>
        <dbReference type="PIRSR" id="PIRSR000185-3"/>
    </source>
</evidence>
<feature type="binding site" evidence="6">
    <location>
        <position position="221"/>
    </location>
    <ligand>
        <name>NAD(+)</name>
        <dbReference type="ChEBI" id="CHEBI:57540"/>
    </ligand>
</feature>
<dbReference type="InterPro" id="IPR036291">
    <property type="entry name" value="NAD(P)-bd_dom_sf"/>
</dbReference>
<gene>
    <name evidence="10" type="ORF">VLK81_03195</name>
</gene>
<dbReference type="RefSeq" id="WP_324619154.1">
    <property type="nucleotide sequence ID" value="NZ_JAYKOT010000003.1"/>
</dbReference>
<reference evidence="10 11" key="1">
    <citation type="submission" date="2024-01" db="EMBL/GenBank/DDBJ databases">
        <title>Complete genome sequence of Citroniella saccharovorans strain M6.X9, isolated from human fecal sample.</title>
        <authorList>
            <person name="Cheng G."/>
            <person name="Westerholm M."/>
            <person name="Schnurer A."/>
        </authorList>
    </citation>
    <scope>NUCLEOTIDE SEQUENCE [LARGE SCALE GENOMIC DNA]</scope>
    <source>
        <strain evidence="10 11">DSM 29873</strain>
    </source>
</reference>
<dbReference type="InterPro" id="IPR046346">
    <property type="entry name" value="Aminoacid_DH-like_N_sf"/>
</dbReference>
<evidence type="ECO:0000256" key="6">
    <source>
        <dbReference type="PIRSR" id="PIRSR000185-2"/>
    </source>
</evidence>
<name>A0AAW9MPQ8_9FIRM</name>
<keyword evidence="11" id="KW-1185">Reference proteome</keyword>
<organism evidence="10 11">
    <name type="scientific">Citroniella saccharovorans</name>
    <dbReference type="NCBI Taxonomy" id="2053367"/>
    <lineage>
        <taxon>Bacteria</taxon>
        <taxon>Bacillati</taxon>
        <taxon>Bacillota</taxon>
        <taxon>Tissierellia</taxon>
        <taxon>Tissierellales</taxon>
        <taxon>Peptoniphilaceae</taxon>
        <taxon>Citroniella</taxon>
    </lineage>
</organism>
<evidence type="ECO:0000256" key="4">
    <source>
        <dbReference type="PIRNR" id="PIRNR000185"/>
    </source>
</evidence>
<feature type="site" description="Important for catalysis" evidence="7">
    <location>
        <position position="146"/>
    </location>
</feature>
<feature type="binding site" evidence="6">
    <location>
        <position position="353"/>
    </location>
    <ligand>
        <name>substrate</name>
    </ligand>
</feature>
<dbReference type="InterPro" id="IPR033524">
    <property type="entry name" value="Glu/Leu/Phe/Val_DH_AS"/>
</dbReference>
<dbReference type="EMBL" id="JAYKOT010000003">
    <property type="protein sequence ID" value="MEB3429036.1"/>
    <property type="molecule type" value="Genomic_DNA"/>
</dbReference>
<keyword evidence="3 4" id="KW-0560">Oxidoreductase</keyword>
<dbReference type="PANTHER" id="PTHR11606:SF13">
    <property type="entry name" value="GLUTAMATE DEHYDROGENASE 1, MITOCHONDRIAL"/>
    <property type="match status" value="1"/>
</dbReference>
<dbReference type="PROSITE" id="PS00074">
    <property type="entry name" value="GLFV_DEHYDROGENASE"/>
    <property type="match status" value="1"/>
</dbReference>
<dbReference type="Proteomes" id="UP001357733">
    <property type="component" value="Unassembled WGS sequence"/>
</dbReference>
<feature type="active site" description="Proton donor" evidence="5">
    <location>
        <position position="106"/>
    </location>
</feature>
<feature type="binding site" evidence="6">
    <location>
        <position position="70"/>
    </location>
    <ligand>
        <name>substrate</name>
    </ligand>
</feature>
<dbReference type="SMART" id="SM00839">
    <property type="entry name" value="ELFV_dehydrog"/>
    <property type="match status" value="1"/>
</dbReference>
<dbReference type="PIRSF" id="PIRSF000185">
    <property type="entry name" value="Glu_DH"/>
    <property type="match status" value="1"/>
</dbReference>
<dbReference type="GO" id="GO:0004352">
    <property type="term" value="F:glutamate dehydrogenase (NAD+) activity"/>
    <property type="evidence" value="ECO:0007669"/>
    <property type="project" value="TreeGrafter"/>
</dbReference>
<dbReference type="InterPro" id="IPR006096">
    <property type="entry name" value="Glu/Leu/Phe/Val/Trp_DH_C"/>
</dbReference>
<dbReference type="CDD" id="cd01076">
    <property type="entry name" value="NAD_bind_1_Glu_DH"/>
    <property type="match status" value="1"/>
</dbReference>
<dbReference type="SUPFAM" id="SSF51735">
    <property type="entry name" value="NAD(P)-binding Rossmann-fold domains"/>
    <property type="match status" value="1"/>
</dbReference>
<evidence type="ECO:0000256" key="3">
    <source>
        <dbReference type="ARBA" id="ARBA00023002"/>
    </source>
</evidence>
<evidence type="ECO:0000256" key="5">
    <source>
        <dbReference type="PIRSR" id="PIRSR000185-1"/>
    </source>
</evidence>
<dbReference type="Gene3D" id="3.40.50.10860">
    <property type="entry name" value="Leucine Dehydrogenase, chain A, domain 1"/>
    <property type="match status" value="1"/>
</dbReference>
<dbReference type="InterPro" id="IPR014362">
    <property type="entry name" value="Glu_DH"/>
</dbReference>
<keyword evidence="6" id="KW-0520">NAD</keyword>
<comment type="caution">
    <text evidence="10">The sequence shown here is derived from an EMBL/GenBank/DDBJ whole genome shotgun (WGS) entry which is preliminary data.</text>
</comment>
<feature type="binding site" evidence="6">
    <location>
        <position position="190"/>
    </location>
    <ligand>
        <name>NAD(+)</name>
        <dbReference type="ChEBI" id="CHEBI:57540"/>
    </ligand>
</feature>
<feature type="domain" description="Glutamate/phenylalanine/leucine/valine/L-tryptophan dehydrogenase C-terminal" evidence="9">
    <location>
        <begin position="183"/>
        <end position="417"/>
    </location>
</feature>
<dbReference type="PRINTS" id="PR00082">
    <property type="entry name" value="GLFDHDRGNASE"/>
</dbReference>
<evidence type="ECO:0000256" key="8">
    <source>
        <dbReference type="RuleBase" id="RU004417"/>
    </source>
</evidence>